<feature type="domain" description="Ig-like" evidence="2">
    <location>
        <begin position="191"/>
        <end position="280"/>
    </location>
</feature>
<dbReference type="InterPro" id="IPR013783">
    <property type="entry name" value="Ig-like_fold"/>
</dbReference>
<protein>
    <recommendedName>
        <fullName evidence="2">Ig-like domain-containing protein</fullName>
    </recommendedName>
</protein>
<evidence type="ECO:0000313" key="3">
    <source>
        <dbReference type="EMBL" id="KAF7988157.1"/>
    </source>
</evidence>
<dbReference type="SMART" id="SM00409">
    <property type="entry name" value="IG"/>
    <property type="match status" value="2"/>
</dbReference>
<dbReference type="InterPro" id="IPR003599">
    <property type="entry name" value="Ig_sub"/>
</dbReference>
<dbReference type="GO" id="GO:0070593">
    <property type="term" value="P:dendrite self-avoidance"/>
    <property type="evidence" value="ECO:0007669"/>
    <property type="project" value="TreeGrafter"/>
</dbReference>
<dbReference type="Gene3D" id="2.60.40.10">
    <property type="entry name" value="Immunoglobulins"/>
    <property type="match status" value="2"/>
</dbReference>
<dbReference type="GO" id="GO:0007156">
    <property type="term" value="P:homophilic cell adhesion via plasma membrane adhesion molecules"/>
    <property type="evidence" value="ECO:0007669"/>
    <property type="project" value="TreeGrafter"/>
</dbReference>
<dbReference type="GO" id="GO:0007411">
    <property type="term" value="P:axon guidance"/>
    <property type="evidence" value="ECO:0007669"/>
    <property type="project" value="TreeGrafter"/>
</dbReference>
<keyword evidence="1" id="KW-0393">Immunoglobulin domain</keyword>
<dbReference type="PROSITE" id="PS50835">
    <property type="entry name" value="IG_LIKE"/>
    <property type="match status" value="2"/>
</dbReference>
<comment type="caution">
    <text evidence="3">The sequence shown here is derived from an EMBL/GenBank/DDBJ whole genome shotgun (WGS) entry which is preliminary data.</text>
</comment>
<dbReference type="EMBL" id="JACMRX010000006">
    <property type="protein sequence ID" value="KAF7988157.1"/>
    <property type="molecule type" value="Genomic_DNA"/>
</dbReference>
<dbReference type="OrthoDB" id="6138780at2759"/>
<proteinExistence type="predicted"/>
<gene>
    <name evidence="3" type="ORF">HCN44_007651</name>
</gene>
<dbReference type="AlphaFoldDB" id="A0A835CLE0"/>
<reference evidence="3 4" key="1">
    <citation type="submission" date="2020-08" db="EMBL/GenBank/DDBJ databases">
        <title>Aphidius gifuensis genome sequencing and assembly.</title>
        <authorList>
            <person name="Du Z."/>
        </authorList>
    </citation>
    <scope>NUCLEOTIDE SEQUENCE [LARGE SCALE GENOMIC DNA]</scope>
    <source>
        <strain evidence="3">YNYX2018</strain>
        <tissue evidence="3">Adults</tissue>
    </source>
</reference>
<sequence length="288" mass="32128">MQDYLVKTLLGFFVMTITTSIVTSNSLDFLRALAQEADEEQAVFDAVEQTNSISDFNIKYPPTNKKNKDWVKVKLSGSTHSHVLSKGQNYELKCMADGGPAPQIYWIRGGDIERQIDDLKRPNSVYDDFTSSEIGPAKIESKYIIDCASKNDEGPIYCVAISGDKVEWDSTIILVNDNSTRNLPCGTRRLPVITNHASTVLALQGTSVVLPCVAVGKPKPFILWETAEGNRITNYIFNPRYKVLPTGDLLIDSLEWNDMNGYTCIARSNLGEDRASTFIYPVQRDDGR</sequence>
<name>A0A835CLE0_APHGI</name>
<feature type="domain" description="Ig-like" evidence="2">
    <location>
        <begin position="61"/>
        <end position="160"/>
    </location>
</feature>
<dbReference type="PANTHER" id="PTHR10075:SF109">
    <property type="entry name" value="NEURAL_ECTODERMAL DEVELOPMENT FACTOR IMP-L2"/>
    <property type="match status" value="1"/>
</dbReference>
<dbReference type="GO" id="GO:0005886">
    <property type="term" value="C:plasma membrane"/>
    <property type="evidence" value="ECO:0007669"/>
    <property type="project" value="TreeGrafter"/>
</dbReference>
<dbReference type="Pfam" id="PF13927">
    <property type="entry name" value="Ig_3"/>
    <property type="match status" value="2"/>
</dbReference>
<dbReference type="InterPro" id="IPR003598">
    <property type="entry name" value="Ig_sub2"/>
</dbReference>
<dbReference type="SMART" id="SM00408">
    <property type="entry name" value="IGc2"/>
    <property type="match status" value="2"/>
</dbReference>
<dbReference type="PANTHER" id="PTHR10075">
    <property type="entry name" value="BASIGIN RELATED"/>
    <property type="match status" value="1"/>
</dbReference>
<organism evidence="3 4">
    <name type="scientific">Aphidius gifuensis</name>
    <name type="common">Parasitoid wasp</name>
    <dbReference type="NCBI Taxonomy" id="684658"/>
    <lineage>
        <taxon>Eukaryota</taxon>
        <taxon>Metazoa</taxon>
        <taxon>Ecdysozoa</taxon>
        <taxon>Arthropoda</taxon>
        <taxon>Hexapoda</taxon>
        <taxon>Insecta</taxon>
        <taxon>Pterygota</taxon>
        <taxon>Neoptera</taxon>
        <taxon>Endopterygota</taxon>
        <taxon>Hymenoptera</taxon>
        <taxon>Apocrita</taxon>
        <taxon>Ichneumonoidea</taxon>
        <taxon>Braconidae</taxon>
        <taxon>Aphidiinae</taxon>
        <taxon>Aphidius</taxon>
    </lineage>
</organism>
<keyword evidence="4" id="KW-1185">Reference proteome</keyword>
<dbReference type="SUPFAM" id="SSF48726">
    <property type="entry name" value="Immunoglobulin"/>
    <property type="match status" value="2"/>
</dbReference>
<dbReference type="Proteomes" id="UP000639338">
    <property type="component" value="Unassembled WGS sequence"/>
</dbReference>
<dbReference type="GO" id="GO:0098632">
    <property type="term" value="F:cell-cell adhesion mediator activity"/>
    <property type="evidence" value="ECO:0007669"/>
    <property type="project" value="TreeGrafter"/>
</dbReference>
<accession>A0A835CLE0</accession>
<dbReference type="GO" id="GO:0030424">
    <property type="term" value="C:axon"/>
    <property type="evidence" value="ECO:0007669"/>
    <property type="project" value="TreeGrafter"/>
</dbReference>
<evidence type="ECO:0000256" key="1">
    <source>
        <dbReference type="ARBA" id="ARBA00023319"/>
    </source>
</evidence>
<dbReference type="InterPro" id="IPR007110">
    <property type="entry name" value="Ig-like_dom"/>
</dbReference>
<dbReference type="InterPro" id="IPR036179">
    <property type="entry name" value="Ig-like_dom_sf"/>
</dbReference>
<evidence type="ECO:0000313" key="4">
    <source>
        <dbReference type="Proteomes" id="UP000639338"/>
    </source>
</evidence>
<evidence type="ECO:0000259" key="2">
    <source>
        <dbReference type="PROSITE" id="PS50835"/>
    </source>
</evidence>